<reference evidence="1" key="1">
    <citation type="journal article" date="2020" name="Stud. Mycol.">
        <title>101 Dothideomycetes genomes: a test case for predicting lifestyles and emergence of pathogens.</title>
        <authorList>
            <person name="Haridas S."/>
            <person name="Albert R."/>
            <person name="Binder M."/>
            <person name="Bloem J."/>
            <person name="Labutti K."/>
            <person name="Salamov A."/>
            <person name="Andreopoulos B."/>
            <person name="Baker S."/>
            <person name="Barry K."/>
            <person name="Bills G."/>
            <person name="Bluhm B."/>
            <person name="Cannon C."/>
            <person name="Castanera R."/>
            <person name="Culley D."/>
            <person name="Daum C."/>
            <person name="Ezra D."/>
            <person name="Gonzalez J."/>
            <person name="Henrissat B."/>
            <person name="Kuo A."/>
            <person name="Liang C."/>
            <person name="Lipzen A."/>
            <person name="Lutzoni F."/>
            <person name="Magnuson J."/>
            <person name="Mondo S."/>
            <person name="Nolan M."/>
            <person name="Ohm R."/>
            <person name="Pangilinan J."/>
            <person name="Park H.-J."/>
            <person name="Ramirez L."/>
            <person name="Alfaro M."/>
            <person name="Sun H."/>
            <person name="Tritt A."/>
            <person name="Yoshinaga Y."/>
            <person name="Zwiers L.-H."/>
            <person name="Turgeon B."/>
            <person name="Goodwin S."/>
            <person name="Spatafora J."/>
            <person name="Crous P."/>
            <person name="Grigoriev I."/>
        </authorList>
    </citation>
    <scope>NUCLEOTIDE SEQUENCE</scope>
    <source>
        <strain evidence="1">CBS 109.77</strain>
    </source>
</reference>
<evidence type="ECO:0000313" key="1">
    <source>
        <dbReference type="EMBL" id="KAF2800513.1"/>
    </source>
</evidence>
<evidence type="ECO:0000313" key="2">
    <source>
        <dbReference type="Proteomes" id="UP000799757"/>
    </source>
</evidence>
<accession>A0A6A6XW90</accession>
<gene>
    <name evidence="1" type="ORF">K505DRAFT_320405</name>
</gene>
<organism evidence="1 2">
    <name type="scientific">Melanomma pulvis-pyrius CBS 109.77</name>
    <dbReference type="NCBI Taxonomy" id="1314802"/>
    <lineage>
        <taxon>Eukaryota</taxon>
        <taxon>Fungi</taxon>
        <taxon>Dikarya</taxon>
        <taxon>Ascomycota</taxon>
        <taxon>Pezizomycotina</taxon>
        <taxon>Dothideomycetes</taxon>
        <taxon>Pleosporomycetidae</taxon>
        <taxon>Pleosporales</taxon>
        <taxon>Melanommataceae</taxon>
        <taxon>Melanomma</taxon>
    </lineage>
</organism>
<name>A0A6A6XW90_9PLEO</name>
<keyword evidence="2" id="KW-1185">Reference proteome</keyword>
<proteinExistence type="predicted"/>
<dbReference type="AlphaFoldDB" id="A0A6A6XW90"/>
<protein>
    <submittedName>
        <fullName evidence="1">Uncharacterized protein</fullName>
    </submittedName>
</protein>
<dbReference type="EMBL" id="MU001746">
    <property type="protein sequence ID" value="KAF2800513.1"/>
    <property type="molecule type" value="Genomic_DNA"/>
</dbReference>
<sequence length="69" mass="8287">MRKQRHYERRTRMQLELLVLTAASTTLALTIPYATLMWRRDGGRNSDSAVLARQWVLCWPWIFVRRLIL</sequence>
<dbReference type="Proteomes" id="UP000799757">
    <property type="component" value="Unassembled WGS sequence"/>
</dbReference>